<dbReference type="PROSITE" id="PS51192">
    <property type="entry name" value="HELICASE_ATP_BIND_1"/>
    <property type="match status" value="1"/>
</dbReference>
<evidence type="ECO:0000256" key="2">
    <source>
        <dbReference type="ARBA" id="ARBA00022801"/>
    </source>
</evidence>
<dbReference type="SUPFAM" id="SSF52540">
    <property type="entry name" value="P-loop containing nucleoside triphosphate hydrolases"/>
    <property type="match status" value="1"/>
</dbReference>
<dbReference type="InterPro" id="IPR011545">
    <property type="entry name" value="DEAD/DEAH_box_helicase_dom"/>
</dbReference>
<dbReference type="InterPro" id="IPR054712">
    <property type="entry name" value="Cas3-like_dom"/>
</dbReference>
<evidence type="ECO:0000256" key="6">
    <source>
        <dbReference type="SAM" id="MobiDB-lite"/>
    </source>
</evidence>
<keyword evidence="9" id="KW-1185">Reference proteome</keyword>
<dbReference type="Pfam" id="PF22590">
    <property type="entry name" value="Cas3-like_C_2"/>
    <property type="match status" value="1"/>
</dbReference>
<dbReference type="SMART" id="SM00487">
    <property type="entry name" value="DEXDc"/>
    <property type="match status" value="1"/>
</dbReference>
<dbReference type="InterPro" id="IPR014001">
    <property type="entry name" value="Helicase_ATP-bd"/>
</dbReference>
<dbReference type="Pfam" id="PF00270">
    <property type="entry name" value="DEAD"/>
    <property type="match status" value="1"/>
</dbReference>
<gene>
    <name evidence="8" type="ORF">Pta02_74980</name>
</gene>
<accession>A0A8J3T777</accession>
<evidence type="ECO:0000313" key="8">
    <source>
        <dbReference type="EMBL" id="GII05490.1"/>
    </source>
</evidence>
<dbReference type="GO" id="GO:0003723">
    <property type="term" value="F:RNA binding"/>
    <property type="evidence" value="ECO:0007669"/>
    <property type="project" value="TreeGrafter"/>
</dbReference>
<name>A0A8J3T777_9ACTN</name>
<dbReference type="AlphaFoldDB" id="A0A8J3T777"/>
<dbReference type="InterPro" id="IPR038257">
    <property type="entry name" value="CRISPR-assoc_Cas3_HD_sf"/>
</dbReference>
<evidence type="ECO:0000313" key="9">
    <source>
        <dbReference type="Proteomes" id="UP000634476"/>
    </source>
</evidence>
<comment type="caution">
    <text evidence="8">The sequence shown here is derived from an EMBL/GenBank/DDBJ whole genome shotgun (WGS) entry which is preliminary data.</text>
</comment>
<keyword evidence="5" id="KW-0051">Antiviral defense</keyword>
<dbReference type="InterPro" id="IPR006474">
    <property type="entry name" value="Helicase_Cas3_CRISPR-ass_core"/>
</dbReference>
<keyword evidence="1" id="KW-0547">Nucleotide-binding</keyword>
<feature type="domain" description="Helicase ATP-binding" evidence="7">
    <location>
        <begin position="87"/>
        <end position="306"/>
    </location>
</feature>
<proteinExistence type="predicted"/>
<dbReference type="CDD" id="cd17930">
    <property type="entry name" value="DEXHc_cas3"/>
    <property type="match status" value="1"/>
</dbReference>
<feature type="region of interest" description="Disordered" evidence="6">
    <location>
        <begin position="589"/>
        <end position="618"/>
    </location>
</feature>
<evidence type="ECO:0000256" key="4">
    <source>
        <dbReference type="ARBA" id="ARBA00022840"/>
    </source>
</evidence>
<evidence type="ECO:0000256" key="1">
    <source>
        <dbReference type="ARBA" id="ARBA00022741"/>
    </source>
</evidence>
<dbReference type="Gene3D" id="3.40.50.300">
    <property type="entry name" value="P-loop containing nucleotide triphosphate hydrolases"/>
    <property type="match status" value="2"/>
</dbReference>
<dbReference type="InterPro" id="IPR050547">
    <property type="entry name" value="DEAD_box_RNA_helicases"/>
</dbReference>
<dbReference type="Proteomes" id="UP000634476">
    <property type="component" value="Unassembled WGS sequence"/>
</dbReference>
<dbReference type="PANTHER" id="PTHR47963:SF9">
    <property type="entry name" value="CRISPR-ASSOCIATED ENDONUCLEASE_HELICASE CAS3"/>
    <property type="match status" value="1"/>
</dbReference>
<dbReference type="EMBL" id="BOOK01000069">
    <property type="protein sequence ID" value="GII05490.1"/>
    <property type="molecule type" value="Genomic_DNA"/>
</dbReference>
<sequence length="618" mass="67660">MQIDLGLLVALSGLTSASDWIASDTVNFPYKGAAVDLGTYAAQVRNLAVTAVERAGWTSWRPPEDVSFRALFNEEPRPVQVAVEGLSHVLDSPTLLILEAPTGEGKTKAALQAAAQAVRSAAGTEDGLGLYFAAPTKATSNQAYRDIRKMLESHQPDLAVRLLHGSAGEFLAAQALNQVTGAAIQPVCVNADEDEGEGEETSAQSDAREWFTHKKGLLAPVGAGTVDQVLMAGIRSKHVFVRIAGLSGKIIVIDEVHAFDTYMSRLLDRVLGWMGLLGVSVILLSATLPTHRRTQLISTWRTGLGREESGTREQISAYPRLTYATADNIETFPIAVSDLNANRLMKLDNVADEELVDWLISRIRKGGCVAVVHNLVRRAEATHTHLLAAIEKLPAEERPELFAITGQMADKPRYEVEEALRKRFGPPEEEGARNPHRPVRAIVVGTQVLESSLDLDFDVLVSDLAPIDSLIQRMGRVQRHGRVHRRFPHLTELTLVITGVTETAKGPVLPPYTGAVYPRALTWRTWALLKDRTHIHSPTEVSDLIEQVYGTSPVAYPPGWKDGEAADEQLLRKHDNQSADVRLICLPLPDPDRSLRDITAQPTHSGKTRSRSGPHERN</sequence>
<dbReference type="GO" id="GO:0003724">
    <property type="term" value="F:RNA helicase activity"/>
    <property type="evidence" value="ECO:0007669"/>
    <property type="project" value="TreeGrafter"/>
</dbReference>
<dbReference type="GO" id="GO:0016787">
    <property type="term" value="F:hydrolase activity"/>
    <property type="evidence" value="ECO:0007669"/>
    <property type="project" value="UniProtKB-KW"/>
</dbReference>
<keyword evidence="3" id="KW-0347">Helicase</keyword>
<evidence type="ECO:0000256" key="3">
    <source>
        <dbReference type="ARBA" id="ARBA00022806"/>
    </source>
</evidence>
<reference evidence="8" key="1">
    <citation type="submission" date="2021-01" db="EMBL/GenBank/DDBJ databases">
        <title>Whole genome shotgun sequence of Planobispora takensis NBRC 109077.</title>
        <authorList>
            <person name="Komaki H."/>
            <person name="Tamura T."/>
        </authorList>
    </citation>
    <scope>NUCLEOTIDE SEQUENCE</scope>
    <source>
        <strain evidence="8">NBRC 109077</strain>
    </source>
</reference>
<keyword evidence="4" id="KW-0067">ATP-binding</keyword>
<evidence type="ECO:0000256" key="5">
    <source>
        <dbReference type="ARBA" id="ARBA00023118"/>
    </source>
</evidence>
<protein>
    <submittedName>
        <fullName evidence="8">CRISPR-associated helicase/endonuclease Cas3</fullName>
    </submittedName>
</protein>
<keyword evidence="2" id="KW-0378">Hydrolase</keyword>
<organism evidence="8 9">
    <name type="scientific">Planobispora takensis</name>
    <dbReference type="NCBI Taxonomy" id="1367882"/>
    <lineage>
        <taxon>Bacteria</taxon>
        <taxon>Bacillati</taxon>
        <taxon>Actinomycetota</taxon>
        <taxon>Actinomycetes</taxon>
        <taxon>Streptosporangiales</taxon>
        <taxon>Streptosporangiaceae</taxon>
        <taxon>Planobispora</taxon>
    </lineage>
</organism>
<dbReference type="PANTHER" id="PTHR47963">
    <property type="entry name" value="DEAD-BOX ATP-DEPENDENT RNA HELICASE 47, MITOCHONDRIAL"/>
    <property type="match status" value="1"/>
</dbReference>
<dbReference type="GO" id="GO:0051607">
    <property type="term" value="P:defense response to virus"/>
    <property type="evidence" value="ECO:0007669"/>
    <property type="project" value="UniProtKB-KW"/>
</dbReference>
<dbReference type="NCBIfam" id="TIGR01587">
    <property type="entry name" value="cas3_core"/>
    <property type="match status" value="1"/>
</dbReference>
<evidence type="ECO:0000259" key="7">
    <source>
        <dbReference type="PROSITE" id="PS51192"/>
    </source>
</evidence>
<dbReference type="InterPro" id="IPR027417">
    <property type="entry name" value="P-loop_NTPase"/>
</dbReference>
<dbReference type="Gene3D" id="1.10.3210.30">
    <property type="match status" value="1"/>
</dbReference>
<dbReference type="GO" id="GO:0005524">
    <property type="term" value="F:ATP binding"/>
    <property type="evidence" value="ECO:0007669"/>
    <property type="project" value="UniProtKB-KW"/>
</dbReference>